<dbReference type="AlphaFoldDB" id="A0A284VPW0"/>
<dbReference type="Proteomes" id="UP000218615">
    <property type="component" value="Unassembled WGS sequence"/>
</dbReference>
<keyword evidence="2" id="KW-1185">Reference proteome</keyword>
<protein>
    <submittedName>
        <fullName evidence="1">Uncharacterized protein</fullName>
    </submittedName>
</protein>
<dbReference type="EMBL" id="FZMP01000174">
    <property type="protein sequence ID" value="SNQ61292.1"/>
    <property type="molecule type" value="Genomic_DNA"/>
</dbReference>
<proteinExistence type="predicted"/>
<evidence type="ECO:0000313" key="1">
    <source>
        <dbReference type="EMBL" id="SNQ61292.1"/>
    </source>
</evidence>
<reference evidence="2" key="1">
    <citation type="submission" date="2017-06" db="EMBL/GenBank/DDBJ databases">
        <authorList>
            <person name="Cremers G."/>
        </authorList>
    </citation>
    <scope>NUCLEOTIDE SEQUENCE [LARGE SCALE GENOMIC DNA]</scope>
</reference>
<gene>
    <name evidence="1" type="ORF">MNV_30025</name>
</gene>
<name>A0A284VPW0_9EURY</name>
<evidence type="ECO:0000313" key="2">
    <source>
        <dbReference type="Proteomes" id="UP000218615"/>
    </source>
</evidence>
<organism evidence="1 2">
    <name type="scientific">Candidatus Methanoperedens nitratireducens</name>
    <dbReference type="NCBI Taxonomy" id="1392998"/>
    <lineage>
        <taxon>Archaea</taxon>
        <taxon>Methanobacteriati</taxon>
        <taxon>Methanobacteriota</taxon>
        <taxon>Stenosarchaea group</taxon>
        <taxon>Methanomicrobia</taxon>
        <taxon>Methanosarcinales</taxon>
        <taxon>ANME-2 cluster</taxon>
        <taxon>Candidatus Methanoperedentaceae</taxon>
        <taxon>Candidatus Methanoperedens</taxon>
    </lineage>
</organism>
<accession>A0A284VPW0</accession>
<sequence>MNNMNKKKTTKILAAYITVFMVTAAFVMPASVAQPQNAATPFTAGPVNPKNGGALWVQDSNGLTLQLCLDPSLCFFDPVVPGNLYSERIGFGPEAFWWLGESSIKNKGFSALLVMATEFAWATEEPAPGDQFPFTRLRFRLDPPADGTYTITHPYGVDVFEGTKGVRIFVSHDIPFTAPGQNQGKIGPFLTRVYVPPDGPAPGFISKGFDDVGPVTGSPLGTNYFEVRAVDPKGLPTIDLDNNINGVQSVVRTNDFSVMGQIATRHGVQVNRADYDLDPLDPGIAVFASTSNSTPLETINVSGAGLTPTAMAAGPSDPTGVWKRYFTFIVNNVPPPSINVTNTLDPAEDPACLTGDAFGPSCESTVVYPLIDRVTITKAYFYRSTGELEILASSTDPGATLTAFADDGTELDVLTGGSLKIFNVAVPPAYVTVKSSFRGADTEPVEVGFCELAGSSNVCLRK</sequence>